<sequence length="275" mass="29478">MLPDHTGMGATAAWQAKAASLLNRVTPAASPTILAAVSSAQPGISSSAGATWWTRALMRWARVLISPVSRMMSVSSARASSATNPGWVSSQVRRACWCLAASSERAAGARSGSSSWTSQRNRLIADVRWATRTSRRSVNNFNSRDVSSWVARGRSVSRSTARATASASIGSDLPRLRADLRVWAISLVGTRTTCWPAASRSRSRRADMLRQSSMPQISSRPNCSRAHMMAVACPAVVALTVFSPSWRPTSSVATKVWLYLCASVPTTTMVVASFT</sequence>
<dbReference type="Proteomes" id="UP000038802">
    <property type="component" value="Unassembled WGS sequence"/>
</dbReference>
<gene>
    <name evidence="1" type="ORF">ERS007703_05129</name>
    <name evidence="2" type="ORF">ERS007739_02760</name>
</gene>
<dbReference type="EMBL" id="CSBK01001312">
    <property type="protein sequence ID" value="COY53520.1"/>
    <property type="molecule type" value="Genomic_DNA"/>
</dbReference>
<evidence type="ECO:0000313" key="3">
    <source>
        <dbReference type="Proteomes" id="UP000038802"/>
    </source>
</evidence>
<name>A0A0U0T851_MYCTX</name>
<dbReference type="AlphaFoldDB" id="A0A0U0T851"/>
<reference evidence="3 4" key="3">
    <citation type="submission" date="2015-03" db="EMBL/GenBank/DDBJ databases">
        <authorList>
            <consortium name="Pathogen Informatics"/>
        </authorList>
    </citation>
    <scope>NUCLEOTIDE SEQUENCE [LARGE SCALE GENOMIC DNA]</scope>
    <source>
        <strain evidence="3">K00500041</strain>
        <strain evidence="4">N09902308</strain>
    </source>
</reference>
<reference evidence="1" key="2">
    <citation type="submission" date="2015-03" db="EMBL/GenBank/DDBJ databases">
        <authorList>
            <person name="Murphy D."/>
        </authorList>
    </citation>
    <scope>NUCLEOTIDE SEQUENCE [LARGE SCALE GENOMIC DNA]</scope>
    <source>
        <strain evidence="1">K00500041</strain>
    </source>
</reference>
<reference evidence="2" key="1">
    <citation type="submission" date="2015-03" db="EMBL/GenBank/DDBJ databases">
        <authorList>
            <consortium name="Pathogen Informatics"/>
            <person name="Murphy D."/>
        </authorList>
    </citation>
    <scope>NUCLEOTIDE SEQUENCE</scope>
    <source>
        <strain evidence="2">N09902308</strain>
    </source>
</reference>
<organism evidence="1 3">
    <name type="scientific">Mycobacterium tuberculosis</name>
    <dbReference type="NCBI Taxonomy" id="1773"/>
    <lineage>
        <taxon>Bacteria</taxon>
        <taxon>Bacillati</taxon>
        <taxon>Actinomycetota</taxon>
        <taxon>Actinomycetes</taxon>
        <taxon>Mycobacteriales</taxon>
        <taxon>Mycobacteriaceae</taxon>
        <taxon>Mycobacterium</taxon>
        <taxon>Mycobacterium tuberculosis complex</taxon>
    </lineage>
</organism>
<evidence type="ECO:0000313" key="2">
    <source>
        <dbReference type="EMBL" id="COY53520.1"/>
    </source>
</evidence>
<accession>A0A0U0T851</accession>
<dbReference type="EMBL" id="CSAE01001168">
    <property type="protein sequence ID" value="COX36325.1"/>
    <property type="molecule type" value="Genomic_DNA"/>
</dbReference>
<evidence type="ECO:0000313" key="1">
    <source>
        <dbReference type="EMBL" id="COX36325.1"/>
    </source>
</evidence>
<proteinExistence type="predicted"/>
<protein>
    <submittedName>
        <fullName evidence="1">Uncharacterized protein</fullName>
    </submittedName>
</protein>
<evidence type="ECO:0000313" key="4">
    <source>
        <dbReference type="Proteomes" id="UP000039021"/>
    </source>
</evidence>
<dbReference type="Proteomes" id="UP000039021">
    <property type="component" value="Unassembled WGS sequence"/>
</dbReference>